<accession>A0ABV6PJW0</accession>
<dbReference type="Pfam" id="PF14300">
    <property type="entry name" value="DMP19"/>
    <property type="match status" value="1"/>
</dbReference>
<comment type="caution">
    <text evidence="2">The sequence shown here is derived from an EMBL/GenBank/DDBJ whole genome shotgun (WGS) entry which is preliminary data.</text>
</comment>
<protein>
    <submittedName>
        <fullName evidence="2">DUF4375 domain-containing protein</fullName>
    </submittedName>
</protein>
<proteinExistence type="predicted"/>
<sequence length="187" mass="20704">MTMSTIIMPDDGLEDEVEAVESFCWLMNSTLTREALWSPTGADEAINLYHALYYEGSVNNGGHTGYIANCDNRAEMFGAALNGTRLVGAQAYEGIIVALIACSQRNPDEIMRLISELSESRSRLPKLDHLDDLFFAARDQRAMRSFAYDWLCRSPKVRTVAKEEFLEVVLRAGSASGSNSNDRPAAQ</sequence>
<dbReference type="RefSeq" id="WP_379481579.1">
    <property type="nucleotide sequence ID" value="NZ_JBHLTL010000006.1"/>
</dbReference>
<gene>
    <name evidence="2" type="ORF">ACFFF7_11955</name>
</gene>
<keyword evidence="3" id="KW-1185">Reference proteome</keyword>
<reference evidence="2 3" key="1">
    <citation type="submission" date="2024-09" db="EMBL/GenBank/DDBJ databases">
        <authorList>
            <person name="Sun Q."/>
            <person name="Mori K."/>
        </authorList>
    </citation>
    <scope>NUCLEOTIDE SEQUENCE [LARGE SCALE GENOMIC DNA]</scope>
    <source>
        <strain evidence="2 3">NCAIM B.02537</strain>
    </source>
</reference>
<organism evidence="2 3">
    <name type="scientific">Novosphingobium aquiterrae</name>
    <dbReference type="NCBI Taxonomy" id="624388"/>
    <lineage>
        <taxon>Bacteria</taxon>
        <taxon>Pseudomonadati</taxon>
        <taxon>Pseudomonadota</taxon>
        <taxon>Alphaproteobacteria</taxon>
        <taxon>Sphingomonadales</taxon>
        <taxon>Sphingomonadaceae</taxon>
        <taxon>Novosphingobium</taxon>
    </lineage>
</organism>
<evidence type="ECO:0000313" key="3">
    <source>
        <dbReference type="Proteomes" id="UP001589943"/>
    </source>
</evidence>
<evidence type="ECO:0000313" key="2">
    <source>
        <dbReference type="EMBL" id="MFC0590131.1"/>
    </source>
</evidence>
<dbReference type="Gene3D" id="1.20.1420.60">
    <property type="match status" value="1"/>
</dbReference>
<name>A0ABV6PJW0_9SPHN</name>
<dbReference type="InterPro" id="IPR025402">
    <property type="entry name" value="DMP19_C"/>
</dbReference>
<dbReference type="Proteomes" id="UP001589943">
    <property type="component" value="Unassembled WGS sequence"/>
</dbReference>
<evidence type="ECO:0000259" key="1">
    <source>
        <dbReference type="Pfam" id="PF14300"/>
    </source>
</evidence>
<dbReference type="EMBL" id="JBHLTL010000006">
    <property type="protein sequence ID" value="MFC0590131.1"/>
    <property type="molecule type" value="Genomic_DNA"/>
</dbReference>
<feature type="domain" description="DNA mimic protein DMP19 C-terminal" evidence="1">
    <location>
        <begin position="44"/>
        <end position="142"/>
    </location>
</feature>